<evidence type="ECO:0000256" key="5">
    <source>
        <dbReference type="SAM" id="MobiDB-lite"/>
    </source>
</evidence>
<feature type="region of interest" description="Disordered" evidence="5">
    <location>
        <begin position="799"/>
        <end position="871"/>
    </location>
</feature>
<dbReference type="InterPro" id="IPR000326">
    <property type="entry name" value="PAP2/HPO"/>
</dbReference>
<feature type="compositionally biased region" description="Low complexity" evidence="5">
    <location>
        <begin position="741"/>
        <end position="753"/>
    </location>
</feature>
<dbReference type="Gene3D" id="3.55.40.20">
    <property type="entry name" value="Iron/manganese superoxide dismutase, C-terminal domain"/>
    <property type="match status" value="1"/>
</dbReference>
<dbReference type="SMART" id="SM00014">
    <property type="entry name" value="acidPPc"/>
    <property type="match status" value="1"/>
</dbReference>
<feature type="compositionally biased region" description="Basic and acidic residues" evidence="5">
    <location>
        <begin position="729"/>
        <end position="740"/>
    </location>
</feature>
<gene>
    <name evidence="8" type="ORF">RSOLAG22IIIB_02304</name>
</gene>
<feature type="region of interest" description="Disordered" evidence="5">
    <location>
        <begin position="721"/>
        <end position="781"/>
    </location>
</feature>
<dbReference type="InterPro" id="IPR026841">
    <property type="entry name" value="Aur1/Ipt1"/>
</dbReference>
<dbReference type="InterPro" id="IPR052185">
    <property type="entry name" value="IPC_Synthase-Related"/>
</dbReference>
<dbReference type="Gene3D" id="1.20.144.10">
    <property type="entry name" value="Phosphatidic acid phosphatase type 2/haloperoxidase"/>
    <property type="match status" value="1"/>
</dbReference>
<sequence length="871" mass="95796">MNRYLVRSLRSVRTRKTAAWYPPRYVSTSTNQPAVGLHTRRELEYPIENGLNEFLTPEGLRTIAVDWQEGLLTRLNEEVKDTEFAEQSVMQTLISTAASKNANLAFVYASQALNNSFFLDNLKPLAPNETSHEGNISPSLMQRIRNDFDSLTHLKSTVSAAALGMSSSGWVWLVQDANGFLGVVPTFGPGTVLVRNRMHRSPWFSTVVGESVDPRVAPDAPTSSPPPSTASPLSGSTIPRTPQSPTSDKSRIPPAREYASGPGQQGQAYMAGDIDNIINQAHVIDPKKIGDVLNPLFCISVHEHAWLSSGYGVWGKEPYLQKFWTVLDWEKISRISEYWMGSTVQHLSSVKRRVAVVKQTPTTMPSPTRRAVPRFLWYIYQDFLNAASGLNYSFSPSVTFAKVRAHKFTWAEIGEYAFLTVLATFWLVIMVVPLTIRLLIPILYITGIIIPFTSQFLVPATPVLAWVITFFSSRFIPTSWRPSISVSLLPTLESVLYGANISDILTRYTNPVLDVFAWLPYGVIHFTAPFVVAIALWLWRGNAGKGNNDALKFWARAFGYMNLTGVLIQILFPCAPPWYELIYGLTPANYSIHGAAGGLARIDALFHSNGYQNTFSASPVVFGAFPSLHSGCATMEALFISHFFPKLRRYIWGYAALLYWATMYLTHHYLIDVVGGTCLTVFMFYFFLPPSLRTPYDSPSPFASTKMSSVFANGASGSGYTGIGRGGRSKHEQYDEERGPWRSGSPASSSASRRSGEVPPPSGVPFLPRGSGTGVRGQRAHKHTASIASLIRADERVDEGWSPIGAGPNGTPRTFAFPRGSEDHGRAGHSRGASSGRVIGELVPPAVAEQDVASGRASPRIRSPQVGSTEH</sequence>
<keyword evidence="3 6" id="KW-1133">Transmembrane helix</keyword>
<dbReference type="InterPro" id="IPR019832">
    <property type="entry name" value="Mn/Fe_SOD_C"/>
</dbReference>
<evidence type="ECO:0000256" key="6">
    <source>
        <dbReference type="SAM" id="Phobius"/>
    </source>
</evidence>
<dbReference type="GO" id="GO:0016020">
    <property type="term" value="C:membrane"/>
    <property type="evidence" value="ECO:0007669"/>
    <property type="project" value="UniProtKB-SubCell"/>
</dbReference>
<evidence type="ECO:0000313" key="9">
    <source>
        <dbReference type="Proteomes" id="UP000044841"/>
    </source>
</evidence>
<dbReference type="InterPro" id="IPR036324">
    <property type="entry name" value="Mn/Fe_SOD_N_sf"/>
</dbReference>
<dbReference type="GO" id="GO:0006676">
    <property type="term" value="P:mannosyl diphosphorylinositol ceramide metabolic process"/>
    <property type="evidence" value="ECO:0007669"/>
    <property type="project" value="TreeGrafter"/>
</dbReference>
<feature type="transmembrane region" description="Helical" evidence="6">
    <location>
        <begin position="518"/>
        <end position="539"/>
    </location>
</feature>
<feature type="transmembrane region" description="Helical" evidence="6">
    <location>
        <begin position="669"/>
        <end position="688"/>
    </location>
</feature>
<dbReference type="PANTHER" id="PTHR31310:SF11">
    <property type="entry name" value="INOSITOL PHOSPHORYLCERAMIDE SYNTHASE CATALYTIC SUBUNIT AUR1"/>
    <property type="match status" value="1"/>
</dbReference>
<dbReference type="SUPFAM" id="SSF46609">
    <property type="entry name" value="Fe,Mn superoxide dismutase (SOD), N-terminal domain"/>
    <property type="match status" value="1"/>
</dbReference>
<dbReference type="Proteomes" id="UP000044841">
    <property type="component" value="Unassembled WGS sequence"/>
</dbReference>
<feature type="transmembrane region" description="Helical" evidence="6">
    <location>
        <begin position="620"/>
        <end position="640"/>
    </location>
</feature>
<evidence type="ECO:0000256" key="4">
    <source>
        <dbReference type="ARBA" id="ARBA00023136"/>
    </source>
</evidence>
<feature type="compositionally biased region" description="Polar residues" evidence="5">
    <location>
        <begin position="238"/>
        <end position="247"/>
    </location>
</feature>
<dbReference type="Pfam" id="PF02777">
    <property type="entry name" value="Sod_Fe_C"/>
    <property type="match status" value="1"/>
</dbReference>
<organism evidence="8 9">
    <name type="scientific">Rhizoctonia solani</name>
    <dbReference type="NCBI Taxonomy" id="456999"/>
    <lineage>
        <taxon>Eukaryota</taxon>
        <taxon>Fungi</taxon>
        <taxon>Dikarya</taxon>
        <taxon>Basidiomycota</taxon>
        <taxon>Agaricomycotina</taxon>
        <taxon>Agaricomycetes</taxon>
        <taxon>Cantharellales</taxon>
        <taxon>Ceratobasidiaceae</taxon>
        <taxon>Rhizoctonia</taxon>
    </lineage>
</organism>
<feature type="transmembrane region" description="Helical" evidence="6">
    <location>
        <begin position="442"/>
        <end position="468"/>
    </location>
</feature>
<dbReference type="GO" id="GO:0046872">
    <property type="term" value="F:metal ion binding"/>
    <property type="evidence" value="ECO:0007669"/>
    <property type="project" value="InterPro"/>
</dbReference>
<keyword evidence="9" id="KW-1185">Reference proteome</keyword>
<dbReference type="CDD" id="cd03386">
    <property type="entry name" value="PAP2_Aur1_like"/>
    <property type="match status" value="1"/>
</dbReference>
<protein>
    <submittedName>
        <fullName evidence="8">Inositol phosphorylceramide synthase catalytic subunit aur1</fullName>
    </submittedName>
</protein>
<feature type="transmembrane region" description="Helical" evidence="6">
    <location>
        <begin position="560"/>
        <end position="579"/>
    </location>
</feature>
<dbReference type="GO" id="GO:0004784">
    <property type="term" value="F:superoxide dismutase activity"/>
    <property type="evidence" value="ECO:0007669"/>
    <property type="project" value="InterPro"/>
</dbReference>
<name>A0A0K6GDY7_9AGAM</name>
<evidence type="ECO:0000256" key="2">
    <source>
        <dbReference type="ARBA" id="ARBA00022692"/>
    </source>
</evidence>
<dbReference type="SUPFAM" id="SSF48317">
    <property type="entry name" value="Acid phosphatase/Vanadium-dependent haloperoxidase"/>
    <property type="match status" value="1"/>
</dbReference>
<evidence type="ECO:0000256" key="1">
    <source>
        <dbReference type="ARBA" id="ARBA00004141"/>
    </source>
</evidence>
<reference evidence="8 9" key="1">
    <citation type="submission" date="2015-07" db="EMBL/GenBank/DDBJ databases">
        <authorList>
            <person name="Noorani M."/>
        </authorList>
    </citation>
    <scope>NUCLEOTIDE SEQUENCE [LARGE SCALE GENOMIC DNA]</scope>
    <source>
        <strain evidence="8">BBA 69670</strain>
    </source>
</reference>
<dbReference type="PANTHER" id="PTHR31310">
    <property type="match status" value="1"/>
</dbReference>
<evidence type="ECO:0000259" key="7">
    <source>
        <dbReference type="SMART" id="SM00014"/>
    </source>
</evidence>
<dbReference type="GO" id="GO:0030148">
    <property type="term" value="P:sphingolipid biosynthetic process"/>
    <property type="evidence" value="ECO:0007669"/>
    <property type="project" value="TreeGrafter"/>
</dbReference>
<feature type="region of interest" description="Disordered" evidence="5">
    <location>
        <begin position="214"/>
        <end position="266"/>
    </location>
</feature>
<comment type="subcellular location">
    <subcellularLocation>
        <location evidence="1">Membrane</location>
        <topology evidence="1">Multi-pass membrane protein</topology>
    </subcellularLocation>
</comment>
<dbReference type="InterPro" id="IPR036938">
    <property type="entry name" value="PAP2/HPO_sf"/>
</dbReference>
<dbReference type="GO" id="GO:0070916">
    <property type="term" value="C:inositol phosphoceramide synthase complex"/>
    <property type="evidence" value="ECO:0007669"/>
    <property type="project" value="TreeGrafter"/>
</dbReference>
<dbReference type="Pfam" id="PF14378">
    <property type="entry name" value="PAP2_3"/>
    <property type="match status" value="1"/>
</dbReference>
<dbReference type="InterPro" id="IPR036314">
    <property type="entry name" value="SOD_C_sf"/>
</dbReference>
<evidence type="ECO:0000256" key="3">
    <source>
        <dbReference type="ARBA" id="ARBA00022989"/>
    </source>
</evidence>
<dbReference type="EMBL" id="CYGV01001733">
    <property type="protein sequence ID" value="CUA76828.1"/>
    <property type="molecule type" value="Genomic_DNA"/>
</dbReference>
<feature type="domain" description="Phosphatidic acid phosphatase type 2/haloperoxidase" evidence="7">
    <location>
        <begin position="551"/>
        <end position="688"/>
    </location>
</feature>
<dbReference type="AlphaFoldDB" id="A0A0K6GDY7"/>
<evidence type="ECO:0000313" key="8">
    <source>
        <dbReference type="EMBL" id="CUA76828.1"/>
    </source>
</evidence>
<keyword evidence="4 6" id="KW-0472">Membrane</keyword>
<accession>A0A0K6GDY7</accession>
<dbReference type="SUPFAM" id="SSF54719">
    <property type="entry name" value="Fe,Mn superoxide dismutase (SOD), C-terminal domain"/>
    <property type="match status" value="1"/>
</dbReference>
<keyword evidence="2 6" id="KW-0812">Transmembrane</keyword>
<proteinExistence type="predicted"/>
<feature type="transmembrane region" description="Helical" evidence="6">
    <location>
        <begin position="416"/>
        <end position="436"/>
    </location>
</feature>